<keyword evidence="3" id="KW-0677">Repeat</keyword>
<keyword evidence="1" id="KW-0433">Leucine-rich repeat</keyword>
<gene>
    <name evidence="4" type="ORF">OUZ56_014084</name>
</gene>
<accession>A0ABQ9Z8Y4</accession>
<keyword evidence="2" id="KW-0732">Signal</keyword>
<evidence type="ECO:0000313" key="5">
    <source>
        <dbReference type="Proteomes" id="UP001234178"/>
    </source>
</evidence>
<keyword evidence="5" id="KW-1185">Reference proteome</keyword>
<evidence type="ECO:0000313" key="4">
    <source>
        <dbReference type="EMBL" id="KAK4008965.1"/>
    </source>
</evidence>
<comment type="caution">
    <text evidence="4">The sequence shown here is derived from an EMBL/GenBank/DDBJ whole genome shotgun (WGS) entry which is preliminary data.</text>
</comment>
<evidence type="ECO:0000256" key="1">
    <source>
        <dbReference type="ARBA" id="ARBA00022614"/>
    </source>
</evidence>
<dbReference type="InterPro" id="IPR003591">
    <property type="entry name" value="Leu-rich_rpt_typical-subtyp"/>
</dbReference>
<name>A0ABQ9Z8Y4_9CRUS</name>
<sequence length="221" mass="24155">MGCLFSSTNVWPASIGGMTQDTLTGLIRLRSLDLSSNKLTLIDGALETLINLEQLNLRGNALVVLGADIFKGLNRLQSLNVDGNRIGAIAESAFQGLGQLAHLILSSNPLGEIHHVDLFAARPAYVDMSSAGLRSVPSLIARYVRDLRLSEYHVRSTLWRRYRVSKHFIINSQRRVSSKQLGEKQKTKTQTNFGLISIDLVLTSLMASSATVPPSSIRSSP</sequence>
<dbReference type="InterPro" id="IPR032675">
    <property type="entry name" value="LRR_dom_sf"/>
</dbReference>
<dbReference type="PROSITE" id="PS51450">
    <property type="entry name" value="LRR"/>
    <property type="match status" value="1"/>
</dbReference>
<dbReference type="InterPro" id="IPR001611">
    <property type="entry name" value="Leu-rich_rpt"/>
</dbReference>
<evidence type="ECO:0000256" key="3">
    <source>
        <dbReference type="ARBA" id="ARBA00022737"/>
    </source>
</evidence>
<evidence type="ECO:0000256" key="2">
    <source>
        <dbReference type="ARBA" id="ARBA00022729"/>
    </source>
</evidence>
<proteinExistence type="predicted"/>
<dbReference type="EMBL" id="JAOYFB010000002">
    <property type="protein sequence ID" value="KAK4008965.1"/>
    <property type="molecule type" value="Genomic_DNA"/>
</dbReference>
<reference evidence="4 5" key="1">
    <citation type="journal article" date="2023" name="Nucleic Acids Res.">
        <title>The hologenome of Daphnia magna reveals possible DNA methylation and microbiome-mediated evolution of the host genome.</title>
        <authorList>
            <person name="Chaturvedi A."/>
            <person name="Li X."/>
            <person name="Dhandapani V."/>
            <person name="Marshall H."/>
            <person name="Kissane S."/>
            <person name="Cuenca-Cambronero M."/>
            <person name="Asole G."/>
            <person name="Calvet F."/>
            <person name="Ruiz-Romero M."/>
            <person name="Marangio P."/>
            <person name="Guigo R."/>
            <person name="Rago D."/>
            <person name="Mirbahai L."/>
            <person name="Eastwood N."/>
            <person name="Colbourne J.K."/>
            <person name="Zhou J."/>
            <person name="Mallon E."/>
            <person name="Orsini L."/>
        </authorList>
    </citation>
    <scope>NUCLEOTIDE SEQUENCE [LARGE SCALE GENOMIC DNA]</scope>
    <source>
        <strain evidence="4">LRV0_1</strain>
    </source>
</reference>
<protein>
    <submittedName>
        <fullName evidence="4">Uncharacterized protein</fullName>
    </submittedName>
</protein>
<dbReference type="Pfam" id="PF00560">
    <property type="entry name" value="LRR_1"/>
    <property type="match status" value="1"/>
</dbReference>
<dbReference type="Pfam" id="PF13855">
    <property type="entry name" value="LRR_8"/>
    <property type="match status" value="1"/>
</dbReference>
<dbReference type="Proteomes" id="UP001234178">
    <property type="component" value="Unassembled WGS sequence"/>
</dbReference>
<dbReference type="PANTHER" id="PTHR24373">
    <property type="entry name" value="SLIT RELATED LEUCINE-RICH REPEAT NEURONAL PROTEIN"/>
    <property type="match status" value="1"/>
</dbReference>
<dbReference type="Gene3D" id="3.80.10.10">
    <property type="entry name" value="Ribonuclease Inhibitor"/>
    <property type="match status" value="1"/>
</dbReference>
<dbReference type="SMART" id="SM00369">
    <property type="entry name" value="LRR_TYP"/>
    <property type="match status" value="4"/>
</dbReference>
<dbReference type="PANTHER" id="PTHR24373:SF370">
    <property type="entry name" value="FISH-LIPS, ISOFORM E"/>
    <property type="match status" value="1"/>
</dbReference>
<dbReference type="SUPFAM" id="SSF52058">
    <property type="entry name" value="L domain-like"/>
    <property type="match status" value="1"/>
</dbReference>
<organism evidence="4 5">
    <name type="scientific">Daphnia magna</name>
    <dbReference type="NCBI Taxonomy" id="35525"/>
    <lineage>
        <taxon>Eukaryota</taxon>
        <taxon>Metazoa</taxon>
        <taxon>Ecdysozoa</taxon>
        <taxon>Arthropoda</taxon>
        <taxon>Crustacea</taxon>
        <taxon>Branchiopoda</taxon>
        <taxon>Diplostraca</taxon>
        <taxon>Cladocera</taxon>
        <taxon>Anomopoda</taxon>
        <taxon>Daphniidae</taxon>
        <taxon>Daphnia</taxon>
    </lineage>
</organism>
<dbReference type="InterPro" id="IPR050328">
    <property type="entry name" value="Dev_Immune_Receptor"/>
</dbReference>